<feature type="transmembrane region" description="Helical" evidence="4">
    <location>
        <begin position="48"/>
        <end position="67"/>
    </location>
</feature>
<evidence type="ECO:0000256" key="4">
    <source>
        <dbReference type="SAM" id="Phobius"/>
    </source>
</evidence>
<keyword evidence="8" id="KW-1185">Reference proteome</keyword>
<evidence type="ECO:0000313" key="7">
    <source>
        <dbReference type="EMBL" id="ABX42247.1"/>
    </source>
</evidence>
<comment type="similarity">
    <text evidence="2">Belongs to the methyl-accepting chemotaxis (MCP) protein family.</text>
</comment>
<evidence type="ECO:0000256" key="1">
    <source>
        <dbReference type="ARBA" id="ARBA00023224"/>
    </source>
</evidence>
<dbReference type="HOGENOM" id="CLU_000445_107_19_9"/>
<name>A9KT36_LACP7</name>
<evidence type="ECO:0000256" key="2">
    <source>
        <dbReference type="ARBA" id="ARBA00029447"/>
    </source>
</evidence>
<dbReference type="CDD" id="cd18774">
    <property type="entry name" value="PDC2_HK_sensor"/>
    <property type="match status" value="1"/>
</dbReference>
<dbReference type="InterPro" id="IPR004089">
    <property type="entry name" value="MCPsignal_dom"/>
</dbReference>
<dbReference type="GO" id="GO:0016020">
    <property type="term" value="C:membrane"/>
    <property type="evidence" value="ECO:0007669"/>
    <property type="project" value="InterPro"/>
</dbReference>
<dbReference type="RefSeq" id="WP_012199901.1">
    <property type="nucleotide sequence ID" value="NC_010001.1"/>
</dbReference>
<dbReference type="KEGG" id="cpy:Cphy_1878"/>
<dbReference type="CDD" id="cd06225">
    <property type="entry name" value="HAMP"/>
    <property type="match status" value="1"/>
</dbReference>
<dbReference type="STRING" id="357809.Cphy_1878"/>
<dbReference type="PANTHER" id="PTHR32089:SF112">
    <property type="entry name" value="LYSOZYME-LIKE PROTEIN-RELATED"/>
    <property type="match status" value="1"/>
</dbReference>
<feature type="transmembrane region" description="Helical" evidence="4">
    <location>
        <begin position="339"/>
        <end position="366"/>
    </location>
</feature>
<dbReference type="Pfam" id="PF00672">
    <property type="entry name" value="HAMP"/>
    <property type="match status" value="1"/>
</dbReference>
<proteinExistence type="inferred from homology"/>
<dbReference type="GO" id="GO:0007165">
    <property type="term" value="P:signal transduction"/>
    <property type="evidence" value="ECO:0007669"/>
    <property type="project" value="UniProtKB-KW"/>
</dbReference>
<keyword evidence="4" id="KW-1133">Transmembrane helix</keyword>
<feature type="domain" description="HAMP" evidence="6">
    <location>
        <begin position="360"/>
        <end position="412"/>
    </location>
</feature>
<dbReference type="SUPFAM" id="SSF58104">
    <property type="entry name" value="Methyl-accepting chemotaxis protein (MCP) signaling domain"/>
    <property type="match status" value="1"/>
</dbReference>
<dbReference type="InterPro" id="IPR003660">
    <property type="entry name" value="HAMP_dom"/>
</dbReference>
<dbReference type="Pfam" id="PF00015">
    <property type="entry name" value="MCPsignal"/>
    <property type="match status" value="1"/>
</dbReference>
<keyword evidence="1 3" id="KW-0807">Transducer</keyword>
<keyword evidence="4" id="KW-0812">Transmembrane</keyword>
<evidence type="ECO:0000259" key="5">
    <source>
        <dbReference type="PROSITE" id="PS50111"/>
    </source>
</evidence>
<dbReference type="eggNOG" id="COG0840">
    <property type="taxonomic scope" value="Bacteria"/>
</dbReference>
<keyword evidence="4" id="KW-0472">Membrane</keyword>
<dbReference type="SMART" id="SM00283">
    <property type="entry name" value="MA"/>
    <property type="match status" value="1"/>
</dbReference>
<dbReference type="PROSITE" id="PS50885">
    <property type="entry name" value="HAMP"/>
    <property type="match status" value="1"/>
</dbReference>
<dbReference type="Gene3D" id="1.10.287.950">
    <property type="entry name" value="Methyl-accepting chemotaxis protein"/>
    <property type="match status" value="1"/>
</dbReference>
<dbReference type="PANTHER" id="PTHR32089">
    <property type="entry name" value="METHYL-ACCEPTING CHEMOTAXIS PROTEIN MCPB"/>
    <property type="match status" value="1"/>
</dbReference>
<protein>
    <submittedName>
        <fullName evidence="7">Methyl-accepting chemotaxis sensory transducer</fullName>
    </submittedName>
</protein>
<evidence type="ECO:0000256" key="3">
    <source>
        <dbReference type="PROSITE-ProRule" id="PRU00284"/>
    </source>
</evidence>
<reference evidence="8" key="1">
    <citation type="submission" date="2007-11" db="EMBL/GenBank/DDBJ databases">
        <title>Complete genome sequence of Clostridium phytofermentans ISDg.</title>
        <authorList>
            <person name="Leschine S.B."/>
            <person name="Warnick T.A."/>
            <person name="Blanchard J.L."/>
            <person name="Schnell D.J."/>
            <person name="Petit E.L."/>
            <person name="LaTouf W.G."/>
            <person name="Copeland A."/>
            <person name="Lucas S."/>
            <person name="Lapidus A."/>
            <person name="Barry K."/>
            <person name="Glavina del Rio T."/>
            <person name="Dalin E."/>
            <person name="Tice H."/>
            <person name="Pitluck S."/>
            <person name="Kiss H."/>
            <person name="Brettin T."/>
            <person name="Bruce D."/>
            <person name="Detter J.C."/>
            <person name="Han C."/>
            <person name="Kuske C."/>
            <person name="Schmutz J."/>
            <person name="Larimer F."/>
            <person name="Land M."/>
            <person name="Hauser L."/>
            <person name="Kyrpides N."/>
            <person name="Kim E.A."/>
            <person name="Richardson P."/>
        </authorList>
    </citation>
    <scope>NUCLEOTIDE SEQUENCE [LARGE SCALE GENOMIC DNA]</scope>
    <source>
        <strain evidence="8">ATCC 700394 / DSM 18823 / ISDg</strain>
    </source>
</reference>
<accession>A9KT36</accession>
<dbReference type="OrthoDB" id="13222at2"/>
<organism evidence="7 8">
    <name type="scientific">Lachnoclostridium phytofermentans (strain ATCC 700394 / DSM 18823 / ISDg)</name>
    <name type="common">Clostridium phytofermentans</name>
    <dbReference type="NCBI Taxonomy" id="357809"/>
    <lineage>
        <taxon>Bacteria</taxon>
        <taxon>Bacillati</taxon>
        <taxon>Bacillota</taxon>
        <taxon>Clostridia</taxon>
        <taxon>Lachnospirales</taxon>
        <taxon>Lachnospiraceae</taxon>
    </lineage>
</organism>
<evidence type="ECO:0000313" key="8">
    <source>
        <dbReference type="Proteomes" id="UP000000370"/>
    </source>
</evidence>
<sequence length="717" mass="79996">MEKQKLISRTEEIKQLEKNIEVKDVYEEKKVLEENVKLPFLKRIQTKLVLGYLLPVGCIILLGAISYQKASNSIISNYENSISQTLDMTGQYYTYLLSAVQSQTNEYYTDFDIKDYFAGLYKISSTKEIQFRNATMESIKKKTWSNDYIKNVFLLSGDNESLITTKAKDDGLYGKYLETEQGKKIKENPDRYFIFGSNNEMDEYLLTKSKESALRIARQFKTGNGCIIVDISDTAVRLTLNRLDMGEGSLLGLITEDGVELLSDSNQTDASRQEEPLFYQKGFYESARNGENSSGFEYIENKKEDYMFVYSKVGDTGVMICALVPKANIMGQASDIKNITIILVVFASILALITGSTIASGIGKVIKKMTYTLRRAANGDLTVSLNVKRKDEFGLLAKDISDMLSQVKSLIYEVKSVGSALYLEANQVTQSSKEFTKSTELIKASIADIESGIVQLDENSGDCIGQMDQLSGEITLVTENTSRISNITSNTADSIGHGIHTMDQLSHKTESSNDIMREVIATIELLEEKSKNIGQIVDVMNGISEQTNLLSLNASIESARAGVYGRGFSVVAEEIRKLADQSLESATKIRTIIDEIIYHTKGAVNIAKKADIIVAEQGFVVRDTTESFHVMSEQIRVLMEELNFIRDNVENMEQARLKTSEAIMSISAVSEETTACSDMVIHTAMQQVKSANQLDQASMELLNRARQLEFAINQFTI</sequence>
<dbReference type="SMART" id="SM00304">
    <property type="entry name" value="HAMP"/>
    <property type="match status" value="1"/>
</dbReference>
<dbReference type="EMBL" id="CP000885">
    <property type="protein sequence ID" value="ABX42247.1"/>
    <property type="molecule type" value="Genomic_DNA"/>
</dbReference>
<dbReference type="PROSITE" id="PS50111">
    <property type="entry name" value="CHEMOTAXIS_TRANSDUC_2"/>
    <property type="match status" value="1"/>
</dbReference>
<dbReference type="Gene3D" id="3.30.450.20">
    <property type="entry name" value="PAS domain"/>
    <property type="match status" value="1"/>
</dbReference>
<dbReference type="Gene3D" id="1.10.8.500">
    <property type="entry name" value="HAMP domain in histidine kinase"/>
    <property type="match status" value="1"/>
</dbReference>
<evidence type="ECO:0000259" key="6">
    <source>
        <dbReference type="PROSITE" id="PS50885"/>
    </source>
</evidence>
<gene>
    <name evidence="7" type="ordered locus">Cphy_1878</name>
</gene>
<dbReference type="Proteomes" id="UP000000370">
    <property type="component" value="Chromosome"/>
</dbReference>
<dbReference type="AlphaFoldDB" id="A9KT36"/>
<feature type="domain" description="Methyl-accepting transducer" evidence="5">
    <location>
        <begin position="431"/>
        <end position="674"/>
    </location>
</feature>